<dbReference type="InterPro" id="IPR001841">
    <property type="entry name" value="Znf_RING"/>
</dbReference>
<dbReference type="VEuPathDB" id="TriTrypDB:TcIL3000_8_3530"/>
<evidence type="ECO:0000313" key="7">
    <source>
        <dbReference type="EMBL" id="CCC92134.1"/>
    </source>
</evidence>
<feature type="domain" description="RING-type" evidence="6">
    <location>
        <begin position="182"/>
        <end position="219"/>
    </location>
</feature>
<dbReference type="Gene3D" id="3.30.40.10">
    <property type="entry name" value="Zinc/RING finger domain, C3HC4 (zinc finger)"/>
    <property type="match status" value="1"/>
</dbReference>
<dbReference type="GO" id="GO:0016567">
    <property type="term" value="P:protein ubiquitination"/>
    <property type="evidence" value="ECO:0007669"/>
    <property type="project" value="TreeGrafter"/>
</dbReference>
<sequence>MAARLDVPATCRDSRAKFVLGHRWRLQLLERTTGIQPVVSGGHLFFQPSTLLALPRTSENTPGEQRHQINACGHSRATVAVQEPLPPLTTPRSQQRPQREGTARRDGGSVVQATNFSPRSDPRHYTQQRQQLNQLRAEEEQLVVARLPRFNAAKLKRHASSPRMETLTRSQNGVMESNSGRCCVCMEKQSTVLFLPCRHLCTCSSCARLLQRRRCPYCNGPYKKTTHVFIP</sequence>
<dbReference type="PROSITE" id="PS50089">
    <property type="entry name" value="ZF_RING_2"/>
    <property type="match status" value="1"/>
</dbReference>
<name>G0URX2_TRYCI</name>
<evidence type="ECO:0000256" key="5">
    <source>
        <dbReference type="SAM" id="MobiDB-lite"/>
    </source>
</evidence>
<evidence type="ECO:0000259" key="6">
    <source>
        <dbReference type="PROSITE" id="PS50089"/>
    </source>
</evidence>
<dbReference type="InterPro" id="IPR051652">
    <property type="entry name" value="MDM2_MDM4_MUL1"/>
</dbReference>
<dbReference type="Pfam" id="PF13920">
    <property type="entry name" value="zf-C3HC4_3"/>
    <property type="match status" value="1"/>
</dbReference>
<dbReference type="InterPro" id="IPR013083">
    <property type="entry name" value="Znf_RING/FYVE/PHD"/>
</dbReference>
<organism evidence="7">
    <name type="scientific">Trypanosoma congolense (strain IL3000)</name>
    <dbReference type="NCBI Taxonomy" id="1068625"/>
    <lineage>
        <taxon>Eukaryota</taxon>
        <taxon>Discoba</taxon>
        <taxon>Euglenozoa</taxon>
        <taxon>Kinetoplastea</taxon>
        <taxon>Metakinetoplastina</taxon>
        <taxon>Trypanosomatida</taxon>
        <taxon>Trypanosomatidae</taxon>
        <taxon>Trypanosoma</taxon>
        <taxon>Nannomonas</taxon>
    </lineage>
</organism>
<proteinExistence type="predicted"/>
<dbReference type="GO" id="GO:0004842">
    <property type="term" value="F:ubiquitin-protein transferase activity"/>
    <property type="evidence" value="ECO:0007669"/>
    <property type="project" value="TreeGrafter"/>
</dbReference>
<evidence type="ECO:0000256" key="4">
    <source>
        <dbReference type="PROSITE-ProRule" id="PRU00175"/>
    </source>
</evidence>
<reference evidence="7" key="1">
    <citation type="journal article" date="2012" name="Proc. Natl. Acad. Sci. U.S.A.">
        <title>Antigenic diversity is generated by distinct evolutionary mechanisms in African trypanosome species.</title>
        <authorList>
            <person name="Jackson A.P."/>
            <person name="Berry A."/>
            <person name="Aslett M."/>
            <person name="Allison H.C."/>
            <person name="Burton P."/>
            <person name="Vavrova-Anderson J."/>
            <person name="Brown R."/>
            <person name="Browne H."/>
            <person name="Corton N."/>
            <person name="Hauser H."/>
            <person name="Gamble J."/>
            <person name="Gilderthorp R."/>
            <person name="Marcello L."/>
            <person name="McQuillan J."/>
            <person name="Otto T.D."/>
            <person name="Quail M.A."/>
            <person name="Sanders M.J."/>
            <person name="van Tonder A."/>
            <person name="Ginger M.L."/>
            <person name="Field M.C."/>
            <person name="Barry J.D."/>
            <person name="Hertz-Fowler C."/>
            <person name="Berriman M."/>
        </authorList>
    </citation>
    <scope>NUCLEOTIDE SEQUENCE</scope>
    <source>
        <strain evidence="7">IL3000</strain>
    </source>
</reference>
<gene>
    <name evidence="7" type="ORF">TCIL3000_8_3530</name>
</gene>
<dbReference type="SUPFAM" id="SSF57850">
    <property type="entry name" value="RING/U-box"/>
    <property type="match status" value="1"/>
</dbReference>
<evidence type="ECO:0000256" key="2">
    <source>
        <dbReference type="ARBA" id="ARBA00022771"/>
    </source>
</evidence>
<protein>
    <submittedName>
        <fullName evidence="7">Uncharacterized protein TCIL3000_8_3530</fullName>
    </submittedName>
</protein>
<dbReference type="GO" id="GO:0008270">
    <property type="term" value="F:zinc ion binding"/>
    <property type="evidence" value="ECO:0007669"/>
    <property type="project" value="UniProtKB-KW"/>
</dbReference>
<keyword evidence="2 4" id="KW-0863">Zinc-finger</keyword>
<accession>G0URX2</accession>
<dbReference type="AlphaFoldDB" id="G0URX2"/>
<dbReference type="EMBL" id="HE575321">
    <property type="protein sequence ID" value="CCC92134.1"/>
    <property type="molecule type" value="Genomic_DNA"/>
</dbReference>
<evidence type="ECO:0000256" key="3">
    <source>
        <dbReference type="ARBA" id="ARBA00022833"/>
    </source>
</evidence>
<evidence type="ECO:0000256" key="1">
    <source>
        <dbReference type="ARBA" id="ARBA00022723"/>
    </source>
</evidence>
<keyword evidence="1" id="KW-0479">Metal-binding</keyword>
<feature type="region of interest" description="Disordered" evidence="5">
    <location>
        <begin position="81"/>
        <end position="129"/>
    </location>
</feature>
<feature type="compositionally biased region" description="Basic and acidic residues" evidence="5">
    <location>
        <begin position="97"/>
        <end position="107"/>
    </location>
</feature>
<keyword evidence="3" id="KW-0862">Zinc</keyword>
<dbReference type="PANTHER" id="PTHR12183:SF32">
    <property type="entry name" value="MITOCHONDRIAL E3 UBIQUITIN PROTEIN LIGASE 1"/>
    <property type="match status" value="1"/>
</dbReference>
<dbReference type="PANTHER" id="PTHR12183">
    <property type="entry name" value="MITOCHONDRIAL UBIQUITIN LIGASE ACTIVATOR OF NFKB 1"/>
    <property type="match status" value="1"/>
</dbReference>